<feature type="transmembrane region" description="Helical" evidence="1">
    <location>
        <begin position="101"/>
        <end position="121"/>
    </location>
</feature>
<gene>
    <name evidence="2" type="ORF">RDB_LOCUS21028</name>
</gene>
<feature type="transmembrane region" description="Helical" evidence="1">
    <location>
        <begin position="169"/>
        <end position="192"/>
    </location>
</feature>
<dbReference type="EMBL" id="CAJMWW010000062">
    <property type="protein sequence ID" value="CAE6410395.1"/>
    <property type="molecule type" value="Genomic_DNA"/>
</dbReference>
<dbReference type="InterPro" id="IPR013920">
    <property type="entry name" value="DUF1774_fun"/>
</dbReference>
<feature type="transmembrane region" description="Helical" evidence="1">
    <location>
        <begin position="67"/>
        <end position="89"/>
    </location>
</feature>
<keyword evidence="1" id="KW-1133">Transmembrane helix</keyword>
<dbReference type="PANTHER" id="PTHR37992">
    <property type="entry name" value="EXPRESSED PROTEIN"/>
    <property type="match status" value="1"/>
</dbReference>
<organism evidence="2 3">
    <name type="scientific">Rhizoctonia solani</name>
    <dbReference type="NCBI Taxonomy" id="456999"/>
    <lineage>
        <taxon>Eukaryota</taxon>
        <taxon>Fungi</taxon>
        <taxon>Dikarya</taxon>
        <taxon>Basidiomycota</taxon>
        <taxon>Agaricomycotina</taxon>
        <taxon>Agaricomycetes</taxon>
        <taxon>Cantharellales</taxon>
        <taxon>Ceratobasidiaceae</taxon>
        <taxon>Rhizoctonia</taxon>
    </lineage>
</organism>
<dbReference type="AlphaFoldDB" id="A0A8H2WX88"/>
<feature type="transmembrane region" description="Helical" evidence="1">
    <location>
        <begin position="250"/>
        <end position="271"/>
    </location>
</feature>
<reference evidence="2" key="1">
    <citation type="submission" date="2021-01" db="EMBL/GenBank/DDBJ databases">
        <authorList>
            <person name="Kaushik A."/>
        </authorList>
    </citation>
    <scope>NUCLEOTIDE SEQUENCE</scope>
    <source>
        <strain evidence="2">AG3-T5</strain>
    </source>
</reference>
<evidence type="ECO:0000313" key="3">
    <source>
        <dbReference type="Proteomes" id="UP000663841"/>
    </source>
</evidence>
<dbReference type="InterPro" id="IPR038213">
    <property type="entry name" value="IFI6/IFI27-like_sf"/>
</dbReference>
<comment type="caution">
    <text evidence="2">The sequence shown here is derived from an EMBL/GenBank/DDBJ whole genome shotgun (WGS) entry which is preliminary data.</text>
</comment>
<feature type="transmembrane region" description="Helical" evidence="1">
    <location>
        <begin position="227"/>
        <end position="243"/>
    </location>
</feature>
<dbReference type="Gene3D" id="6.10.110.10">
    <property type="match status" value="1"/>
</dbReference>
<evidence type="ECO:0000313" key="2">
    <source>
        <dbReference type="EMBL" id="CAE6410395.1"/>
    </source>
</evidence>
<name>A0A8H2WX88_9AGAM</name>
<feature type="transmembrane region" description="Helical" evidence="1">
    <location>
        <begin position="25"/>
        <end position="46"/>
    </location>
</feature>
<protein>
    <submittedName>
        <fullName evidence="2">Uncharacterized protein</fullName>
    </submittedName>
</protein>
<keyword evidence="1" id="KW-0812">Transmembrane</keyword>
<evidence type="ECO:0000256" key="1">
    <source>
        <dbReference type="SAM" id="Phobius"/>
    </source>
</evidence>
<accession>A0A8H2WX88</accession>
<sequence>MDPEAPFDTADPRTRLALKLLRLQVLTPLSVLINVAANLVCALVISPSMADIMELFPNGMTPKTEMVGFYMTVVYVLLIGFCVLLITARNPETKETLVNGVGLRLVVVNWLMTAWAALWALQLFIPSTVVLGIVALLLGWIAFSLFWYTPGGPLTRPFDNLFIHSPLKLWFLITITLDFPLSLFIALGWNYPYTRPDMYAVRQWEAFAFIASMHAAGVIWVFFRQDLIVTIGGLWIVLSIMLRRPKAAPVFAVLIIFAVLYPLTYISTMAWKRLKSHEQDEGRIALPPDEEDSVQVNGHENGGVVNQEDAALAPALGAAVPNGDDSVGLQKRNIKDVIKNKLNHVGEQKSKALKVAGQGIEVAGKGVQATGKGLKVAGNGVKFAGGKGVKAAGQGVKAVGKEIHKLEAVLQETFTVEPEFEGIWDELRDVLPACAKSDCKNNIFMNEALRWVKYALKDIGVVVHENPAATAALVIGVSVLLIELISGGVLVPIALRAIGFGRQGPIKNTIAAAVQRVINPVKLGSVFSRFQSAAMHGAALKELQNLAHIAITGLVGAGIAGLVEAGIKHDHFTHRQEWRSWVSESRIDVSSDVASNLLWGAPTYGGCVAYGYQKVWASFLSVPEDVEPLATCEQTPALIDDVGFKTPLGCVDEGPKKGVVGLWYVPTNATQCMPRWSKFEDEGCMLYGRRRRFSRLMGLKNNGDWKGVCESTPAIIDDKHYDQPSYCDDKGVAGIYGVFDIVDEQCECSCVRT</sequence>
<keyword evidence="1" id="KW-0472">Membrane</keyword>
<dbReference type="PANTHER" id="PTHR37992:SF1">
    <property type="entry name" value="DUF1774-DOMAIN-CONTAINING PROTEIN"/>
    <property type="match status" value="1"/>
</dbReference>
<dbReference type="Proteomes" id="UP000663841">
    <property type="component" value="Unassembled WGS sequence"/>
</dbReference>
<proteinExistence type="predicted"/>
<feature type="transmembrane region" description="Helical" evidence="1">
    <location>
        <begin position="204"/>
        <end position="221"/>
    </location>
</feature>
<feature type="transmembrane region" description="Helical" evidence="1">
    <location>
        <begin position="128"/>
        <end position="149"/>
    </location>
</feature>